<reference evidence="4 5" key="1">
    <citation type="submission" date="2023-12" db="EMBL/GenBank/DDBJ databases">
        <title>Denitrificimonas halotolerans sp. nov.,a novel species isolated from landfill leachate.</title>
        <authorList>
            <person name="Wang S."/>
        </authorList>
    </citation>
    <scope>NUCLEOTIDE SEQUENCE [LARGE SCALE GENOMIC DNA]</scope>
    <source>
        <strain evidence="4 5">JX-1</strain>
    </source>
</reference>
<dbReference type="PROSITE" id="PS51857">
    <property type="entry name" value="CSD_2"/>
    <property type="match status" value="1"/>
</dbReference>
<dbReference type="SUPFAM" id="SSF50249">
    <property type="entry name" value="Nucleic acid-binding proteins"/>
    <property type="match status" value="1"/>
</dbReference>
<evidence type="ECO:0000313" key="5">
    <source>
        <dbReference type="Proteomes" id="UP001294570"/>
    </source>
</evidence>
<dbReference type="EMBL" id="JAXIVU010000020">
    <property type="protein sequence ID" value="MDY7220168.1"/>
    <property type="molecule type" value="Genomic_DNA"/>
</dbReference>
<dbReference type="RefSeq" id="WP_321554251.1">
    <property type="nucleotide sequence ID" value="NZ_JAXIVU010000020.1"/>
</dbReference>
<name>A0ABU5GX00_9GAMM</name>
<organism evidence="4 5">
    <name type="scientific">Denitrificimonas halotolerans</name>
    <dbReference type="NCBI Taxonomy" id="3098930"/>
    <lineage>
        <taxon>Bacteria</taxon>
        <taxon>Pseudomonadati</taxon>
        <taxon>Pseudomonadota</taxon>
        <taxon>Gammaproteobacteria</taxon>
        <taxon>Pseudomonadales</taxon>
        <taxon>Pseudomonadaceae</taxon>
        <taxon>Denitrificimonas</taxon>
    </lineage>
</organism>
<dbReference type="Gene3D" id="2.40.50.140">
    <property type="entry name" value="Nucleic acid-binding proteins"/>
    <property type="match status" value="1"/>
</dbReference>
<keyword evidence="5" id="KW-1185">Reference proteome</keyword>
<sequence>MEQSGTLSTWNDAKGYGFIRDQQGRDHFVHISNVHGNQRPQPGEQVVFIPGTDKKGRLRVQSMRSLGPVSANTAQRKQRPLAARNLKKSLSLVLLTSLAPLLGAWHMFQQHALLWPLLLYIGMSLLAILMYWRDKNAAQKGKWRVPEQQLHLIEMLGGWPGALLAQQLFRHKTQKISFQVIFWLIVAVHQAYWIDQLGFSGELLSNLL</sequence>
<evidence type="ECO:0000256" key="2">
    <source>
        <dbReference type="SAM" id="Phobius"/>
    </source>
</evidence>
<feature type="transmembrane region" description="Helical" evidence="2">
    <location>
        <begin position="89"/>
        <end position="108"/>
    </location>
</feature>
<proteinExistence type="predicted"/>
<dbReference type="InterPro" id="IPR011129">
    <property type="entry name" value="CSD"/>
</dbReference>
<keyword evidence="2" id="KW-0812">Transmembrane</keyword>
<keyword evidence="1" id="KW-0597">Phosphoprotein</keyword>
<evidence type="ECO:0000259" key="3">
    <source>
        <dbReference type="PROSITE" id="PS51857"/>
    </source>
</evidence>
<dbReference type="InterPro" id="IPR010718">
    <property type="entry name" value="DUF1294"/>
</dbReference>
<dbReference type="Pfam" id="PF06961">
    <property type="entry name" value="DUF1294"/>
    <property type="match status" value="1"/>
</dbReference>
<dbReference type="SMART" id="SM00357">
    <property type="entry name" value="CSP"/>
    <property type="match status" value="1"/>
</dbReference>
<feature type="domain" description="CSD" evidence="3">
    <location>
        <begin position="2"/>
        <end position="88"/>
    </location>
</feature>
<accession>A0ABU5GX00</accession>
<dbReference type="InterPro" id="IPR002059">
    <property type="entry name" value="CSP_DNA-bd"/>
</dbReference>
<dbReference type="InterPro" id="IPR012340">
    <property type="entry name" value="NA-bd_OB-fold"/>
</dbReference>
<dbReference type="PANTHER" id="PTHR12962">
    <property type="entry name" value="CALCIUM-REGULATED HEAT STABLE PROTEIN CRHSP-24-RELATED"/>
    <property type="match status" value="1"/>
</dbReference>
<feature type="transmembrane region" description="Helical" evidence="2">
    <location>
        <begin position="114"/>
        <end position="132"/>
    </location>
</feature>
<keyword evidence="2" id="KW-0472">Membrane</keyword>
<comment type="caution">
    <text evidence="4">The sequence shown here is derived from an EMBL/GenBank/DDBJ whole genome shotgun (WGS) entry which is preliminary data.</text>
</comment>
<dbReference type="Proteomes" id="UP001294570">
    <property type="component" value="Unassembled WGS sequence"/>
</dbReference>
<evidence type="ECO:0000256" key="1">
    <source>
        <dbReference type="ARBA" id="ARBA00022553"/>
    </source>
</evidence>
<gene>
    <name evidence="4" type="ORF">TOI97_11400</name>
</gene>
<dbReference type="InterPro" id="IPR052069">
    <property type="entry name" value="Ca-reg_mRNA-binding_domain"/>
</dbReference>
<dbReference type="PANTHER" id="PTHR12962:SF1">
    <property type="entry name" value="COLD SHOCK DOMAIN-CONTAINING PROTEIN CG9705"/>
    <property type="match status" value="1"/>
</dbReference>
<protein>
    <submittedName>
        <fullName evidence="4">DUF1294 domain-containing protein</fullName>
    </submittedName>
</protein>
<evidence type="ECO:0000313" key="4">
    <source>
        <dbReference type="EMBL" id="MDY7220168.1"/>
    </source>
</evidence>
<keyword evidence="2" id="KW-1133">Transmembrane helix</keyword>
<feature type="transmembrane region" description="Helical" evidence="2">
    <location>
        <begin position="176"/>
        <end position="194"/>
    </location>
</feature>
<dbReference type="Pfam" id="PF00313">
    <property type="entry name" value="CSD"/>
    <property type="match status" value="1"/>
</dbReference>